<comment type="catalytic activity">
    <reaction evidence="6">
        <text>Exonucleolytic cleavage that removes extra residues from the 3'-terminus of tRNA to produce 5'-mononucleotides.</text>
        <dbReference type="EC" id="3.1.13.5"/>
    </reaction>
</comment>
<dbReference type="SMART" id="SM00474">
    <property type="entry name" value="35EXOc"/>
    <property type="match status" value="1"/>
</dbReference>
<keyword evidence="1 6" id="KW-0963">Cytoplasm</keyword>
<protein>
    <recommendedName>
        <fullName evidence="6">Ribonuclease D</fullName>
        <shortName evidence="6">RNase D</shortName>
        <ecNumber evidence="6">3.1.13.5</ecNumber>
    </recommendedName>
</protein>
<proteinExistence type="inferred from homology"/>
<dbReference type="Pfam" id="PF01612">
    <property type="entry name" value="DNA_pol_A_exo1"/>
    <property type="match status" value="1"/>
</dbReference>
<dbReference type="HAMAP" id="MF_01899">
    <property type="entry name" value="RNase_D"/>
    <property type="match status" value="1"/>
</dbReference>
<comment type="cofactor">
    <cofactor evidence="6">
        <name>a divalent metal cation</name>
        <dbReference type="ChEBI" id="CHEBI:60240"/>
    </cofactor>
</comment>
<dbReference type="CDD" id="cd06142">
    <property type="entry name" value="RNaseD_exo"/>
    <property type="match status" value="1"/>
</dbReference>
<dbReference type="PANTHER" id="PTHR47649">
    <property type="entry name" value="RIBONUCLEASE D"/>
    <property type="match status" value="1"/>
</dbReference>
<dbReference type="PROSITE" id="PS50967">
    <property type="entry name" value="HRDC"/>
    <property type="match status" value="1"/>
</dbReference>
<reference evidence="8" key="1">
    <citation type="submission" date="2020-01" db="EMBL/GenBank/DDBJ databases">
        <authorList>
            <person name="Meier V. D."/>
            <person name="Meier V D."/>
        </authorList>
    </citation>
    <scope>NUCLEOTIDE SEQUENCE</scope>
    <source>
        <strain evidence="8">HLG_WM_MAG_09</strain>
    </source>
</reference>
<comment type="function">
    <text evidence="6">Exonuclease involved in the 3' processing of various precursor tRNAs. Initiates hydrolysis at the 3'-terminus of an RNA molecule and releases 5'-mononucleotides.</text>
</comment>
<dbReference type="GO" id="GO:0003676">
    <property type="term" value="F:nucleic acid binding"/>
    <property type="evidence" value="ECO:0007669"/>
    <property type="project" value="InterPro"/>
</dbReference>
<dbReference type="GO" id="GO:0042780">
    <property type="term" value="P:tRNA 3'-end processing"/>
    <property type="evidence" value="ECO:0007669"/>
    <property type="project" value="UniProtKB-UniRule"/>
</dbReference>
<dbReference type="InterPro" id="IPR036397">
    <property type="entry name" value="RNaseH_sf"/>
</dbReference>
<sequence length="397" mass="46087">MKEMKKFSCVFAQPEEFKMFEYIDNNQALSDYIKRVESAKWAMLDTEFIREKTYSPKLCLIQVATEDTQACIDPLAISDLSPFFDWIYREDMVKVFHAAWQDLEIVYQLSNAIPTPVFDTQIAAAVMGLGDQMGYARLIEQLLGIQLDKSQSRTDWSRRPLNQKQLEYAIGDVTYLRDIYPILLKQLEESGRLSWLKKSFSHLEDATQYEPDPRAIWRRVKGVQLLKPIQLTALRELAAWREEQAIRKNLPRRWLMSDEVLIDIVRMKVADIDSFEQVRGLKKEQIARNGKLWLSLIEAGQALPREEWPELPKKRKLDTQLSLVADLLMVLVNQQARENNISPPMIATRSQVEKMLSEGREKLSDDWRGSLMNEAFSDLLSGKAAMRIENLQLKIDT</sequence>
<keyword evidence="2 6" id="KW-0819">tRNA processing</keyword>
<dbReference type="EC" id="3.1.13.5" evidence="6"/>
<evidence type="ECO:0000256" key="6">
    <source>
        <dbReference type="HAMAP-Rule" id="MF_01899"/>
    </source>
</evidence>
<keyword evidence="3 6" id="KW-0540">Nuclease</keyword>
<dbReference type="InterPro" id="IPR006292">
    <property type="entry name" value="RNase_D"/>
</dbReference>
<evidence type="ECO:0000256" key="4">
    <source>
        <dbReference type="ARBA" id="ARBA00022801"/>
    </source>
</evidence>
<feature type="domain" description="HRDC" evidence="7">
    <location>
        <begin position="227"/>
        <end position="307"/>
    </location>
</feature>
<dbReference type="AlphaFoldDB" id="A0A6S6S0R0"/>
<dbReference type="Pfam" id="PF00570">
    <property type="entry name" value="HRDC"/>
    <property type="match status" value="1"/>
</dbReference>
<keyword evidence="5 6" id="KW-0269">Exonuclease</keyword>
<dbReference type="Gene3D" id="1.10.150.80">
    <property type="entry name" value="HRDC domain"/>
    <property type="match status" value="1"/>
</dbReference>
<dbReference type="InterPro" id="IPR044876">
    <property type="entry name" value="HRDC_dom_sf"/>
</dbReference>
<evidence type="ECO:0000256" key="2">
    <source>
        <dbReference type="ARBA" id="ARBA00022694"/>
    </source>
</evidence>
<dbReference type="InterPro" id="IPR012337">
    <property type="entry name" value="RNaseH-like_sf"/>
</dbReference>
<dbReference type="SUPFAM" id="SSF47819">
    <property type="entry name" value="HRDC-like"/>
    <property type="match status" value="2"/>
</dbReference>
<evidence type="ECO:0000256" key="5">
    <source>
        <dbReference type="ARBA" id="ARBA00022839"/>
    </source>
</evidence>
<name>A0A6S6S0R0_9GAMM</name>
<dbReference type="InterPro" id="IPR051086">
    <property type="entry name" value="RNase_D-like"/>
</dbReference>
<evidence type="ECO:0000256" key="1">
    <source>
        <dbReference type="ARBA" id="ARBA00022490"/>
    </source>
</evidence>
<evidence type="ECO:0000256" key="3">
    <source>
        <dbReference type="ARBA" id="ARBA00022722"/>
    </source>
</evidence>
<comment type="similarity">
    <text evidence="6">Belongs to the RNase D family.</text>
</comment>
<dbReference type="PANTHER" id="PTHR47649:SF1">
    <property type="entry name" value="RIBONUCLEASE D"/>
    <property type="match status" value="1"/>
</dbReference>
<evidence type="ECO:0000313" key="8">
    <source>
        <dbReference type="EMBL" id="CAA6799671.1"/>
    </source>
</evidence>
<dbReference type="SUPFAM" id="SSF53098">
    <property type="entry name" value="Ribonuclease H-like"/>
    <property type="match status" value="1"/>
</dbReference>
<comment type="subcellular location">
    <subcellularLocation>
        <location evidence="6">Cytoplasm</location>
    </subcellularLocation>
</comment>
<dbReference type="GO" id="GO:0033890">
    <property type="term" value="F:ribonuclease D activity"/>
    <property type="evidence" value="ECO:0007669"/>
    <property type="project" value="UniProtKB-UniRule"/>
</dbReference>
<dbReference type="EMBL" id="CACVAT010000001">
    <property type="protein sequence ID" value="CAA6799671.1"/>
    <property type="molecule type" value="Genomic_DNA"/>
</dbReference>
<evidence type="ECO:0000259" key="7">
    <source>
        <dbReference type="PROSITE" id="PS50967"/>
    </source>
</evidence>
<dbReference type="InterPro" id="IPR002562">
    <property type="entry name" value="3'-5'_exonuclease_dom"/>
</dbReference>
<dbReference type="Gene3D" id="3.30.420.10">
    <property type="entry name" value="Ribonuclease H-like superfamily/Ribonuclease H"/>
    <property type="match status" value="1"/>
</dbReference>
<dbReference type="InterPro" id="IPR010997">
    <property type="entry name" value="HRDC-like_sf"/>
</dbReference>
<dbReference type="GO" id="GO:0008408">
    <property type="term" value="F:3'-5' exonuclease activity"/>
    <property type="evidence" value="ECO:0007669"/>
    <property type="project" value="InterPro"/>
</dbReference>
<keyword evidence="4 6" id="KW-0378">Hydrolase</keyword>
<accession>A0A6S6S0R0</accession>
<organism evidence="8">
    <name type="scientific">uncultured Thiotrichaceae bacterium</name>
    <dbReference type="NCBI Taxonomy" id="298394"/>
    <lineage>
        <taxon>Bacteria</taxon>
        <taxon>Pseudomonadati</taxon>
        <taxon>Pseudomonadota</taxon>
        <taxon>Gammaproteobacteria</taxon>
        <taxon>Thiotrichales</taxon>
        <taxon>Thiotrichaceae</taxon>
        <taxon>environmental samples</taxon>
    </lineage>
</organism>
<dbReference type="SMART" id="SM00341">
    <property type="entry name" value="HRDC"/>
    <property type="match status" value="1"/>
</dbReference>
<dbReference type="GO" id="GO:0000166">
    <property type="term" value="F:nucleotide binding"/>
    <property type="evidence" value="ECO:0007669"/>
    <property type="project" value="InterPro"/>
</dbReference>
<gene>
    <name evidence="6" type="primary">rnd</name>
    <name evidence="8" type="ORF">HELGO_WM27586</name>
</gene>
<dbReference type="NCBIfam" id="TIGR01388">
    <property type="entry name" value="rnd"/>
    <property type="match status" value="1"/>
</dbReference>
<dbReference type="GO" id="GO:0005737">
    <property type="term" value="C:cytoplasm"/>
    <property type="evidence" value="ECO:0007669"/>
    <property type="project" value="UniProtKB-SubCell"/>
</dbReference>
<dbReference type="InterPro" id="IPR002121">
    <property type="entry name" value="HRDC_dom"/>
</dbReference>